<dbReference type="InterPro" id="IPR036317">
    <property type="entry name" value="Cullin_homology_sf"/>
</dbReference>
<dbReference type="GeneID" id="9802175"/>
<evidence type="ECO:0000313" key="11">
    <source>
        <dbReference type="Proteomes" id="UP000483820"/>
    </source>
</evidence>
<dbReference type="KEGG" id="crq:GCK72_007293"/>
<evidence type="ECO:0000256" key="6">
    <source>
        <dbReference type="ARBA" id="ARBA00023306"/>
    </source>
</evidence>
<name>A0A6A5HL55_CAERE</name>
<keyword evidence="4" id="KW-0833">Ubl conjugation pathway</keyword>
<sequence>MADDNVAESLEETWAFLKTGIDNVFKQQSFVPKVYMALYQSIFRYCTSVDLSNRKVGAMELYEAVEGYLNAYTIEVFKKMKELVGEDLLKSYTTEWESFLFSVKVLDGICSYLNRDCINRQRDEGNLNIHTIYRLAMVIWKREMFDNQDKKIIDAVLELIRLERSGTPINRAFVSSVTGNLIELGAKDVDLKKETTPSKDFPVYKEVFEEKFLAATREFYTAEIQKFHEENDSVTDYMIKVETRLQQEKDRLQLCLHYSTGPLLSDCCEDVMITRQLEFIQNHFGRLLEQKMDEHLTRMYGLCNRVKEGLDALRHALQEYVTKEGQEAIQRVATEASNDPKLYVKTLLDIHERYQGLVDRSFRKDPGFLKSLDNAAIAFVNRNAVTARCSPVQGPLKSAELLSRYCDQLFKKSSKMPDEMEMEVMQKQVITLFKYLDDKDVFHKFYAKMFSKRLITDSSASDEAETSFIAKLTDCCGFEFTSRLTKMFQDIQVSRDLTSECKEKFSDGKKSIEFNTLVLSSGSWPNFPTAKLTLPQQLSTSVENFQKYYQEKFTGRRLSWVYSQCRGEVTCSAFKGKKYVFGVTTPQMCTLLLFNEQAVYVAEKIMEATGMDVRTTAAIVGSLVKNLVLKSNMELIGEDVPLTATITLNEQYTNKKVRVDLSKIAMKAEAVKETENVQRGLEQDRKNMIDACIVRVMKARKQCQHQQLTSEVISQLTTRFKPKVEMIKRCIGSLIEKDYMKRVDGQRDVYDYVA</sequence>
<gene>
    <name evidence="10" type="ORF">GCK72_007293</name>
</gene>
<dbReference type="GO" id="GO:0031625">
    <property type="term" value="F:ubiquitin protein ligase binding"/>
    <property type="evidence" value="ECO:0007669"/>
    <property type="project" value="InterPro"/>
</dbReference>
<dbReference type="InterPro" id="IPR016159">
    <property type="entry name" value="Cullin_repeat-like_dom_sf"/>
</dbReference>
<accession>A0A6A5HL55</accession>
<dbReference type="InterPro" id="IPR036388">
    <property type="entry name" value="WH-like_DNA-bd_sf"/>
</dbReference>
<evidence type="ECO:0000256" key="8">
    <source>
        <dbReference type="RuleBase" id="RU003829"/>
    </source>
</evidence>
<dbReference type="FunFam" id="1.20.1310.10:FF:000026">
    <property type="entry name" value="Cullin 1"/>
    <property type="match status" value="1"/>
</dbReference>
<comment type="similarity">
    <text evidence="1 7 8">Belongs to the cullin family.</text>
</comment>
<dbReference type="FunFam" id="1.20.1310.10:FF:000001">
    <property type="entry name" value="Cullin 3"/>
    <property type="match status" value="1"/>
</dbReference>
<dbReference type="Pfam" id="PF00888">
    <property type="entry name" value="Cullin"/>
    <property type="match status" value="1"/>
</dbReference>
<dbReference type="PROSITE" id="PS50069">
    <property type="entry name" value="CULLIN_2"/>
    <property type="match status" value="1"/>
</dbReference>
<organism evidence="10 11">
    <name type="scientific">Caenorhabditis remanei</name>
    <name type="common">Caenorhabditis vulgaris</name>
    <dbReference type="NCBI Taxonomy" id="31234"/>
    <lineage>
        <taxon>Eukaryota</taxon>
        <taxon>Metazoa</taxon>
        <taxon>Ecdysozoa</taxon>
        <taxon>Nematoda</taxon>
        <taxon>Chromadorea</taxon>
        <taxon>Rhabditida</taxon>
        <taxon>Rhabditina</taxon>
        <taxon>Rhabditomorpha</taxon>
        <taxon>Rhabditoidea</taxon>
        <taxon>Rhabditidae</taxon>
        <taxon>Peloderinae</taxon>
        <taxon>Caenorhabditis</taxon>
    </lineage>
</organism>
<dbReference type="InterPro" id="IPR059120">
    <property type="entry name" value="Cullin-like_AB"/>
</dbReference>
<dbReference type="GO" id="GO:0031461">
    <property type="term" value="C:cullin-RING ubiquitin ligase complex"/>
    <property type="evidence" value="ECO:0007669"/>
    <property type="project" value="InterPro"/>
</dbReference>
<dbReference type="InterPro" id="IPR019559">
    <property type="entry name" value="Cullin_neddylation_domain"/>
</dbReference>
<feature type="domain" description="Cullin family profile" evidence="9">
    <location>
        <begin position="397"/>
        <end position="624"/>
    </location>
</feature>
<dbReference type="InterPro" id="IPR036390">
    <property type="entry name" value="WH_DNA-bd_sf"/>
</dbReference>
<dbReference type="SMART" id="SM00884">
    <property type="entry name" value="Cullin_Nedd8"/>
    <property type="match status" value="1"/>
</dbReference>
<evidence type="ECO:0000313" key="10">
    <source>
        <dbReference type="EMBL" id="KAF1767334.1"/>
    </source>
</evidence>
<dbReference type="InterPro" id="IPR016157">
    <property type="entry name" value="Cullin_CS"/>
</dbReference>
<dbReference type="Pfam" id="PF10557">
    <property type="entry name" value="Cullin_Nedd8"/>
    <property type="match status" value="1"/>
</dbReference>
<evidence type="ECO:0000256" key="4">
    <source>
        <dbReference type="ARBA" id="ARBA00022786"/>
    </source>
</evidence>
<evidence type="ECO:0000256" key="1">
    <source>
        <dbReference type="ARBA" id="ARBA00006019"/>
    </source>
</evidence>
<dbReference type="Gene3D" id="3.30.230.130">
    <property type="entry name" value="Cullin, Chain C, Domain 2"/>
    <property type="match status" value="1"/>
</dbReference>
<dbReference type="SUPFAM" id="SSF74788">
    <property type="entry name" value="Cullin repeat-like"/>
    <property type="match status" value="1"/>
</dbReference>
<dbReference type="SMART" id="SM00182">
    <property type="entry name" value="CULLIN"/>
    <property type="match status" value="1"/>
</dbReference>
<dbReference type="GO" id="GO:0051301">
    <property type="term" value="P:cell division"/>
    <property type="evidence" value="ECO:0007669"/>
    <property type="project" value="UniProtKB-KW"/>
</dbReference>
<evidence type="ECO:0000259" key="9">
    <source>
        <dbReference type="PROSITE" id="PS50069"/>
    </source>
</evidence>
<dbReference type="RefSeq" id="XP_053590287.1">
    <property type="nucleotide sequence ID" value="XM_053726093.1"/>
</dbReference>
<protein>
    <recommendedName>
        <fullName evidence="9">Cullin family profile domain-containing protein</fullName>
    </recommendedName>
</protein>
<dbReference type="AlphaFoldDB" id="A0A6A5HL55"/>
<dbReference type="PANTHER" id="PTHR11932">
    <property type="entry name" value="CULLIN"/>
    <property type="match status" value="1"/>
</dbReference>
<dbReference type="Pfam" id="PF26557">
    <property type="entry name" value="Cullin_AB"/>
    <property type="match status" value="1"/>
</dbReference>
<evidence type="ECO:0000256" key="3">
    <source>
        <dbReference type="ARBA" id="ARBA00022618"/>
    </source>
</evidence>
<dbReference type="EMBL" id="WUAV01000002">
    <property type="protein sequence ID" value="KAF1767334.1"/>
    <property type="molecule type" value="Genomic_DNA"/>
</dbReference>
<dbReference type="PROSITE" id="PS01256">
    <property type="entry name" value="CULLIN_1"/>
    <property type="match status" value="1"/>
</dbReference>
<dbReference type="Gene3D" id="1.20.1310.10">
    <property type="entry name" value="Cullin Repeats"/>
    <property type="match status" value="4"/>
</dbReference>
<dbReference type="SUPFAM" id="SSF46785">
    <property type="entry name" value="Winged helix' DNA-binding domain"/>
    <property type="match status" value="1"/>
</dbReference>
<dbReference type="GO" id="GO:0006950">
    <property type="term" value="P:response to stress"/>
    <property type="evidence" value="ECO:0007669"/>
    <property type="project" value="UniProtKB-ARBA"/>
</dbReference>
<evidence type="ECO:0000256" key="2">
    <source>
        <dbReference type="ARBA" id="ARBA00022499"/>
    </source>
</evidence>
<proteinExistence type="inferred from homology"/>
<dbReference type="InterPro" id="IPR001373">
    <property type="entry name" value="Cullin_N"/>
</dbReference>
<dbReference type="InterPro" id="IPR045093">
    <property type="entry name" value="Cullin"/>
</dbReference>
<comment type="caution">
    <text evidence="10">The sequence shown here is derived from an EMBL/GenBank/DDBJ whole genome shotgun (WGS) entry which is preliminary data.</text>
</comment>
<dbReference type="SUPFAM" id="SSF75632">
    <property type="entry name" value="Cullin homology domain"/>
    <property type="match status" value="1"/>
</dbReference>
<keyword evidence="2" id="KW-1017">Isopeptide bond</keyword>
<evidence type="ECO:0000256" key="5">
    <source>
        <dbReference type="ARBA" id="ARBA00022843"/>
    </source>
</evidence>
<keyword evidence="3" id="KW-0132">Cell division</keyword>
<dbReference type="FunFam" id="1.20.1310.10:FF:000002">
    <property type="entry name" value="cullin-3 isoform X1"/>
    <property type="match status" value="1"/>
</dbReference>
<dbReference type="FunFam" id="3.30.230.130:FF:000003">
    <property type="entry name" value="Cullin 2"/>
    <property type="match status" value="1"/>
</dbReference>
<dbReference type="Proteomes" id="UP000483820">
    <property type="component" value="Chromosome II"/>
</dbReference>
<dbReference type="Gene3D" id="1.10.10.10">
    <property type="entry name" value="Winged helix-like DNA-binding domain superfamily/Winged helix DNA-binding domain"/>
    <property type="match status" value="1"/>
</dbReference>
<evidence type="ECO:0000256" key="7">
    <source>
        <dbReference type="PROSITE-ProRule" id="PRU00330"/>
    </source>
</evidence>
<dbReference type="InterPro" id="IPR016158">
    <property type="entry name" value="Cullin_homology"/>
</dbReference>
<dbReference type="CTD" id="9802175"/>
<dbReference type="GO" id="GO:0006511">
    <property type="term" value="P:ubiquitin-dependent protein catabolic process"/>
    <property type="evidence" value="ECO:0007669"/>
    <property type="project" value="InterPro"/>
</dbReference>
<reference evidence="10 11" key="1">
    <citation type="submission" date="2019-12" db="EMBL/GenBank/DDBJ databases">
        <title>Chromosome-level assembly of the Caenorhabditis remanei genome.</title>
        <authorList>
            <person name="Teterina A.A."/>
            <person name="Willis J.H."/>
            <person name="Phillips P.C."/>
        </authorList>
    </citation>
    <scope>NUCLEOTIDE SEQUENCE [LARGE SCALE GENOMIC DNA]</scope>
    <source>
        <strain evidence="10 11">PX506</strain>
        <tissue evidence="10">Whole organism</tissue>
    </source>
</reference>
<keyword evidence="6" id="KW-0131">Cell cycle</keyword>
<keyword evidence="5" id="KW-0832">Ubl conjugation</keyword>
<dbReference type="FunFam" id="1.10.10.10:FF:000014">
    <property type="entry name" value="Cullin 1"/>
    <property type="match status" value="1"/>
</dbReference>